<dbReference type="EMBL" id="CT868163">
    <property type="protein sequence ID" value="CAK73814.1"/>
    <property type="molecule type" value="Genomic_DNA"/>
</dbReference>
<proteinExistence type="predicted"/>
<dbReference type="OrthoDB" id="318898at2759"/>
<gene>
    <name evidence="1" type="ORF">GSPATT00010086001</name>
</gene>
<reference evidence="1 2" key="1">
    <citation type="journal article" date="2006" name="Nature">
        <title>Global trends of whole-genome duplications revealed by the ciliate Paramecium tetraurelia.</title>
        <authorList>
            <consortium name="Genoscope"/>
            <person name="Aury J.-M."/>
            <person name="Jaillon O."/>
            <person name="Duret L."/>
            <person name="Noel B."/>
            <person name="Jubin C."/>
            <person name="Porcel B.M."/>
            <person name="Segurens B."/>
            <person name="Daubin V."/>
            <person name="Anthouard V."/>
            <person name="Aiach N."/>
            <person name="Arnaiz O."/>
            <person name="Billaut A."/>
            <person name="Beisson J."/>
            <person name="Blanc I."/>
            <person name="Bouhouche K."/>
            <person name="Camara F."/>
            <person name="Duharcourt S."/>
            <person name="Guigo R."/>
            <person name="Gogendeau D."/>
            <person name="Katinka M."/>
            <person name="Keller A.-M."/>
            <person name="Kissmehl R."/>
            <person name="Klotz C."/>
            <person name="Koll F."/>
            <person name="Le Moue A."/>
            <person name="Lepere C."/>
            <person name="Malinsky S."/>
            <person name="Nowacki M."/>
            <person name="Nowak J.K."/>
            <person name="Plattner H."/>
            <person name="Poulain J."/>
            <person name="Ruiz F."/>
            <person name="Serrano V."/>
            <person name="Zagulski M."/>
            <person name="Dessen P."/>
            <person name="Betermier M."/>
            <person name="Weissenbach J."/>
            <person name="Scarpelli C."/>
            <person name="Schachter V."/>
            <person name="Sperling L."/>
            <person name="Meyer E."/>
            <person name="Cohen J."/>
            <person name="Wincker P."/>
        </authorList>
    </citation>
    <scope>NUCLEOTIDE SEQUENCE [LARGE SCALE GENOMIC DNA]</scope>
    <source>
        <strain evidence="1 2">Stock d4-2</strain>
    </source>
</reference>
<dbReference type="Proteomes" id="UP000000600">
    <property type="component" value="Unassembled WGS sequence"/>
</dbReference>
<sequence>MELPQQTCLNALLTQEDSIIIDCYNLTNLNIYNYQENAWTIVYSVLVPQKPKNTDLKTFTSNSINSILYAQYYDDYDILTQFQFSQNLLQNISIWIQPFINFIVSNKSQSQNAIYLWNNNTLYQLNVNEYGLNSTNIIYRFPSQIMAVQIFNPQIIFYECDTLQIILKDYSFEQHVCYQYAAYSYGQYKTIIRFNQNSSIFLSNQFLIVKYFDLIEIYEIETSQKNYQIYKNNTKFKQNFKLTGELQLNSSLAQVSFDYNSNLLFIFSDTQISTYYVDYSKIKFESHQNQTNYQFIIQGSPYQTNQTDASKCQNCMVQLNVTVLSINDNNIYLTYGFRDQILYQFQTQIPHLQSILQFSGSLLTVNFSVENSSLGYFNDITFQNVGSINQSFQNLQFLNKSYAVVIINQNILLLNIQTFGSQFYFNFTQNFTINSPINRINNQIQGYCFLNDIYFGVQINSQQLFICNHCQEFDNVTSILSFQPFQQFYLFYQQIVLLLESNIIQICRFNGICNNLKIKDLIKPVGLALNQQQQSSTLFINDNYSDIIVGQIASSNYYYIINSIIHVKAQVQDIKIVNNRLILSYYCQQNQFVCFQVWNVANLNSPYFEKNLRSIQDSNNIQLFADNLFYYVQTNDQIYVYYPFVLEHSSLFYTFDYNGSYFTTTSTIDRFNLISGASQDGALISFNSQFYELSPTLVYFYQPKNTEYDHE</sequence>
<evidence type="ECO:0000313" key="1">
    <source>
        <dbReference type="EMBL" id="CAK73814.1"/>
    </source>
</evidence>
<evidence type="ECO:0000313" key="2">
    <source>
        <dbReference type="Proteomes" id="UP000000600"/>
    </source>
</evidence>
<dbReference type="GeneID" id="5026996"/>
<dbReference type="RefSeq" id="XP_001441211.1">
    <property type="nucleotide sequence ID" value="XM_001441174.1"/>
</dbReference>
<dbReference type="AlphaFoldDB" id="A0CSP7"/>
<dbReference type="HOGENOM" id="CLU_388562_0_0_1"/>
<dbReference type="KEGG" id="ptm:GSPATT00010086001"/>
<evidence type="ECO:0008006" key="3">
    <source>
        <dbReference type="Google" id="ProtNLM"/>
    </source>
</evidence>
<organism evidence="1 2">
    <name type="scientific">Paramecium tetraurelia</name>
    <dbReference type="NCBI Taxonomy" id="5888"/>
    <lineage>
        <taxon>Eukaryota</taxon>
        <taxon>Sar</taxon>
        <taxon>Alveolata</taxon>
        <taxon>Ciliophora</taxon>
        <taxon>Intramacronucleata</taxon>
        <taxon>Oligohymenophorea</taxon>
        <taxon>Peniculida</taxon>
        <taxon>Parameciidae</taxon>
        <taxon>Paramecium</taxon>
    </lineage>
</organism>
<accession>A0CSP7</accession>
<name>A0CSP7_PARTE</name>
<keyword evidence="2" id="KW-1185">Reference proteome</keyword>
<protein>
    <recommendedName>
        <fullName evidence="3">Transmembrane protein</fullName>
    </recommendedName>
</protein>
<dbReference type="InParanoid" id="A0CSP7"/>